<comment type="caution">
    <text evidence="1">The sequence shown here is derived from an EMBL/GenBank/DDBJ whole genome shotgun (WGS) entry which is preliminary data.</text>
</comment>
<accession>T1A924</accession>
<name>T1A924_9ZZZZ</name>
<organism evidence="1">
    <name type="scientific">mine drainage metagenome</name>
    <dbReference type="NCBI Taxonomy" id="410659"/>
    <lineage>
        <taxon>unclassified sequences</taxon>
        <taxon>metagenomes</taxon>
        <taxon>ecological metagenomes</taxon>
    </lineage>
</organism>
<proteinExistence type="predicted"/>
<reference evidence="1" key="1">
    <citation type="submission" date="2013-08" db="EMBL/GenBank/DDBJ databases">
        <authorList>
            <person name="Mendez C."/>
            <person name="Richter M."/>
            <person name="Ferrer M."/>
            <person name="Sanchez J."/>
        </authorList>
    </citation>
    <scope>NUCLEOTIDE SEQUENCE</scope>
</reference>
<protein>
    <submittedName>
        <fullName evidence="1">Uncharacterized protein</fullName>
    </submittedName>
</protein>
<dbReference type="EMBL" id="AUZZ01003380">
    <property type="protein sequence ID" value="EQD57136.1"/>
    <property type="molecule type" value="Genomic_DNA"/>
</dbReference>
<gene>
    <name evidence="1" type="ORF">B2A_04950</name>
</gene>
<reference evidence="1" key="2">
    <citation type="journal article" date="2014" name="ISME J.">
        <title>Microbial stratification in low pH oxic and suboxic macroscopic growths along an acid mine drainage.</title>
        <authorList>
            <person name="Mendez-Garcia C."/>
            <person name="Mesa V."/>
            <person name="Sprenger R.R."/>
            <person name="Richter M."/>
            <person name="Diez M.S."/>
            <person name="Solano J."/>
            <person name="Bargiela R."/>
            <person name="Golyshina O.V."/>
            <person name="Manteca A."/>
            <person name="Ramos J.L."/>
            <person name="Gallego J.R."/>
            <person name="Llorente I."/>
            <person name="Martins Dos Santos V.A."/>
            <person name="Jensen O.N."/>
            <person name="Pelaez A.I."/>
            <person name="Sanchez J."/>
            <person name="Ferrer M."/>
        </authorList>
    </citation>
    <scope>NUCLEOTIDE SEQUENCE</scope>
</reference>
<feature type="non-terminal residue" evidence="1">
    <location>
        <position position="1"/>
    </location>
</feature>
<evidence type="ECO:0000313" key="1">
    <source>
        <dbReference type="EMBL" id="EQD57136.1"/>
    </source>
</evidence>
<sequence length="123" mass="13959">LSPWADEVPVDDPAQPLGTDQRTLRAILRSAWNQTHGQRMIHIGGFPPWDKKYTNYPGAGGKHGGVATEWQYAYIVSCFNGYMEPMRWGWEPWPMRRCISIIRLNGAIRKNCQPHMTCNGASS</sequence>
<dbReference type="AlphaFoldDB" id="T1A924"/>